<name>A0A4Q8AQP9_9MICO</name>
<reference evidence="2 3" key="1">
    <citation type="submission" date="2019-02" db="EMBL/GenBank/DDBJ databases">
        <title>Sequencing the genomes of 1000 actinobacteria strains.</title>
        <authorList>
            <person name="Klenk H.-P."/>
        </authorList>
    </citation>
    <scope>NUCLEOTIDE SEQUENCE [LARGE SCALE GENOMIC DNA]</scope>
    <source>
        <strain evidence="2 3">DSM 18319</strain>
    </source>
</reference>
<evidence type="ECO:0000313" key="2">
    <source>
        <dbReference type="EMBL" id="RZU67062.1"/>
    </source>
</evidence>
<gene>
    <name evidence="2" type="ORF">EV379_3438</name>
</gene>
<dbReference type="SUPFAM" id="SSF47413">
    <property type="entry name" value="lambda repressor-like DNA-binding domains"/>
    <property type="match status" value="1"/>
</dbReference>
<dbReference type="Gene3D" id="1.10.260.40">
    <property type="entry name" value="lambda repressor-like DNA-binding domains"/>
    <property type="match status" value="1"/>
</dbReference>
<comment type="caution">
    <text evidence="2">The sequence shown here is derived from an EMBL/GenBank/DDBJ whole genome shotgun (WGS) entry which is preliminary data.</text>
</comment>
<protein>
    <recommendedName>
        <fullName evidence="4">Helix-turn-helix protein</fullName>
    </recommendedName>
</protein>
<evidence type="ECO:0000313" key="3">
    <source>
        <dbReference type="Proteomes" id="UP000291483"/>
    </source>
</evidence>
<accession>A0A4Q8AQP9</accession>
<keyword evidence="3" id="KW-1185">Reference proteome</keyword>
<dbReference type="Proteomes" id="UP000291483">
    <property type="component" value="Unassembled WGS sequence"/>
</dbReference>
<evidence type="ECO:0008006" key="4">
    <source>
        <dbReference type="Google" id="ProtNLM"/>
    </source>
</evidence>
<sequence>MARPARPHPRDLTQSWPDTPSTSAVGEVARLFSLNLRAAIGERSLRAAATACELSHVTLASILDGRAWPDLETIAKLEHGLQTRLWPTA</sequence>
<organism evidence="2 3">
    <name type="scientific">Microterricola gilva</name>
    <dbReference type="NCBI Taxonomy" id="393267"/>
    <lineage>
        <taxon>Bacteria</taxon>
        <taxon>Bacillati</taxon>
        <taxon>Actinomycetota</taxon>
        <taxon>Actinomycetes</taxon>
        <taxon>Micrococcales</taxon>
        <taxon>Microbacteriaceae</taxon>
        <taxon>Microterricola</taxon>
    </lineage>
</organism>
<feature type="compositionally biased region" description="Polar residues" evidence="1">
    <location>
        <begin position="12"/>
        <end position="22"/>
    </location>
</feature>
<proteinExistence type="predicted"/>
<dbReference type="AlphaFoldDB" id="A0A4Q8AQP9"/>
<dbReference type="InterPro" id="IPR010982">
    <property type="entry name" value="Lambda_DNA-bd_dom_sf"/>
</dbReference>
<evidence type="ECO:0000256" key="1">
    <source>
        <dbReference type="SAM" id="MobiDB-lite"/>
    </source>
</evidence>
<dbReference type="EMBL" id="SHLC01000001">
    <property type="protein sequence ID" value="RZU67062.1"/>
    <property type="molecule type" value="Genomic_DNA"/>
</dbReference>
<feature type="region of interest" description="Disordered" evidence="1">
    <location>
        <begin position="1"/>
        <end position="22"/>
    </location>
</feature>
<dbReference type="GO" id="GO:0003677">
    <property type="term" value="F:DNA binding"/>
    <property type="evidence" value="ECO:0007669"/>
    <property type="project" value="InterPro"/>
</dbReference>